<reference evidence="1 2" key="1">
    <citation type="journal article" date="2016" name="Proc. Natl. Acad. Sci. U.S.A.">
        <title>Lipid metabolic changes in an early divergent fungus govern the establishment of a mutualistic symbiosis with endobacteria.</title>
        <authorList>
            <person name="Lastovetsky O.A."/>
            <person name="Gaspar M.L."/>
            <person name="Mondo S.J."/>
            <person name="LaButti K.M."/>
            <person name="Sandor L."/>
            <person name="Grigoriev I.V."/>
            <person name="Henry S.A."/>
            <person name="Pawlowska T.E."/>
        </authorList>
    </citation>
    <scope>NUCLEOTIDE SEQUENCE [LARGE SCALE GENOMIC DNA]</scope>
    <source>
        <strain evidence="1 2">ATCC 52813</strain>
    </source>
</reference>
<gene>
    <name evidence="1" type="ORF">RHIMIDRAFT_260069</name>
</gene>
<sequence>RMIELLKEEYEIKKFKHAYTIGKEENTFLSKNVNMTADEEFKILEGLGYTSPDKFINNKLNLETLKSIVLTMM</sequence>
<evidence type="ECO:0000313" key="2">
    <source>
        <dbReference type="Proteomes" id="UP000242254"/>
    </source>
</evidence>
<dbReference type="EMBL" id="KZ303855">
    <property type="protein sequence ID" value="PHZ10198.1"/>
    <property type="molecule type" value="Genomic_DNA"/>
</dbReference>
<accession>A0A2G4SN36</accession>
<dbReference type="Proteomes" id="UP000242254">
    <property type="component" value="Unassembled WGS sequence"/>
</dbReference>
<dbReference type="RefSeq" id="XP_023463906.1">
    <property type="nucleotide sequence ID" value="XM_023611439.1"/>
</dbReference>
<protein>
    <submittedName>
        <fullName evidence="1">Uncharacterized protein</fullName>
    </submittedName>
</protein>
<feature type="non-terminal residue" evidence="1">
    <location>
        <position position="1"/>
    </location>
</feature>
<dbReference type="GeneID" id="35442429"/>
<keyword evidence="2" id="KW-1185">Reference proteome</keyword>
<organism evidence="1 2">
    <name type="scientific">Rhizopus microsporus ATCC 52813</name>
    <dbReference type="NCBI Taxonomy" id="1340429"/>
    <lineage>
        <taxon>Eukaryota</taxon>
        <taxon>Fungi</taxon>
        <taxon>Fungi incertae sedis</taxon>
        <taxon>Mucoromycota</taxon>
        <taxon>Mucoromycotina</taxon>
        <taxon>Mucoromycetes</taxon>
        <taxon>Mucorales</taxon>
        <taxon>Mucorineae</taxon>
        <taxon>Rhizopodaceae</taxon>
        <taxon>Rhizopus</taxon>
    </lineage>
</organism>
<proteinExistence type="predicted"/>
<evidence type="ECO:0000313" key="1">
    <source>
        <dbReference type="EMBL" id="PHZ10198.1"/>
    </source>
</evidence>
<dbReference type="AlphaFoldDB" id="A0A2G4SN36"/>
<name>A0A2G4SN36_RHIZD</name>